<keyword evidence="11 15" id="KW-0448">Lipopolysaccharide biosynthesis</keyword>
<dbReference type="NCBIfam" id="NF002475">
    <property type="entry name" value="PRK01723.1"/>
    <property type="match status" value="1"/>
</dbReference>
<evidence type="ECO:0000259" key="16">
    <source>
        <dbReference type="PROSITE" id="PS50011"/>
    </source>
</evidence>
<reference evidence="18 19" key="2">
    <citation type="submission" date="2016-06" db="EMBL/GenBank/DDBJ databases">
        <authorList>
            <person name="Rodrigo-Torres L."/>
            <person name="Arahal D.R."/>
        </authorList>
    </citation>
    <scope>NUCLEOTIDE SEQUENCE [LARGE SCALE GENOMIC DNA]</scope>
    <source>
        <strain evidence="18 19">CECT 5116</strain>
    </source>
</reference>
<comment type="pathway">
    <text evidence="2 15">Bacterial outer membrane biogenesis; LPS core biosynthesis.</text>
</comment>
<dbReference type="EC" id="2.7.1.166" evidence="4 15"/>
<keyword evidence="19" id="KW-1185">Reference proteome</keyword>
<feature type="domain" description="Protein kinase" evidence="16">
    <location>
        <begin position="27"/>
        <end position="239"/>
    </location>
</feature>
<dbReference type="RefSeq" id="WP_067038777.1">
    <property type="nucleotide sequence ID" value="NZ_FLRA01000037.1"/>
</dbReference>
<evidence type="ECO:0000256" key="1">
    <source>
        <dbReference type="ARBA" id="ARBA00004515"/>
    </source>
</evidence>
<evidence type="ECO:0000256" key="5">
    <source>
        <dbReference type="ARBA" id="ARBA00022475"/>
    </source>
</evidence>
<evidence type="ECO:0000313" key="18">
    <source>
        <dbReference type="EMBL" id="SBT22897.1"/>
    </source>
</evidence>
<comment type="similarity">
    <text evidence="3 15">Belongs to the protein kinase superfamily. KdkA/RfaP family.</text>
</comment>
<evidence type="ECO:0000256" key="7">
    <source>
        <dbReference type="ARBA" id="ARBA00022679"/>
    </source>
</evidence>
<dbReference type="EMBL" id="FLRB01000036">
    <property type="protein sequence ID" value="SBT22897.1"/>
    <property type="molecule type" value="Genomic_DNA"/>
</dbReference>
<evidence type="ECO:0000313" key="19">
    <source>
        <dbReference type="Proteomes" id="UP000092840"/>
    </source>
</evidence>
<protein>
    <recommendedName>
        <fullName evidence="13 15">3-deoxy-D-manno-octulosonic acid kinase</fullName>
        <shortName evidence="15">Kdo kinase</shortName>
        <ecNumber evidence="4 15">2.7.1.166</ecNumber>
    </recommendedName>
</protein>
<comment type="catalytic activity">
    <reaction evidence="14 15">
        <text>an alpha-Kdo-(2-&gt;6)-lipid IVA + ATP = a 4-O-phospho-alpha-Kdo-(2-&gt;6)-lipid IVA + ADP + H(+)</text>
        <dbReference type="Rhea" id="RHEA:74271"/>
        <dbReference type="ChEBI" id="CHEBI:15378"/>
        <dbReference type="ChEBI" id="CHEBI:30616"/>
        <dbReference type="ChEBI" id="CHEBI:176428"/>
        <dbReference type="ChEBI" id="CHEBI:193140"/>
        <dbReference type="ChEBI" id="CHEBI:456216"/>
        <dbReference type="EC" id="2.7.1.166"/>
    </reaction>
</comment>
<evidence type="ECO:0000256" key="9">
    <source>
        <dbReference type="ARBA" id="ARBA00022777"/>
    </source>
</evidence>
<evidence type="ECO:0000256" key="3">
    <source>
        <dbReference type="ARBA" id="ARBA00010327"/>
    </source>
</evidence>
<accession>A0A1C3JWB2</accession>
<comment type="subcellular location">
    <subcellularLocation>
        <location evidence="1 15">Cell inner membrane</location>
        <topology evidence="1 15">Peripheral membrane protein</topology>
        <orientation evidence="1 15">Cytoplasmic side</orientation>
    </subcellularLocation>
</comment>
<keyword evidence="6 15" id="KW-0997">Cell inner membrane</keyword>
<dbReference type="GO" id="GO:0004672">
    <property type="term" value="F:protein kinase activity"/>
    <property type="evidence" value="ECO:0007669"/>
    <property type="project" value="InterPro"/>
</dbReference>
<comment type="function">
    <text evidence="15">Catalyzes the ATP-dependent phosphorylation of the 3-deoxy-D-manno-octulosonic acid (Kdo) residue in Kdo-lipid IV(A) at the 4-OH position.</text>
</comment>
<dbReference type="SUPFAM" id="SSF56112">
    <property type="entry name" value="Protein kinase-like (PK-like)"/>
    <property type="match status" value="1"/>
</dbReference>
<reference evidence="17 20" key="1">
    <citation type="submission" date="2016-06" db="EMBL/GenBank/DDBJ databases">
        <authorList>
            <person name="Kjaerup R.B."/>
            <person name="Dalgaard T.S."/>
            <person name="Juul-Madsen H.R."/>
        </authorList>
    </citation>
    <scope>NUCLEOTIDE SEQUENCE [LARGE SCALE GENOMIC DNA]</scope>
    <source>
        <strain evidence="17 20">CECT 5115</strain>
    </source>
</reference>
<evidence type="ECO:0000256" key="6">
    <source>
        <dbReference type="ARBA" id="ARBA00022519"/>
    </source>
</evidence>
<keyword evidence="5 15" id="KW-1003">Cell membrane</keyword>
<evidence type="ECO:0000256" key="4">
    <source>
        <dbReference type="ARBA" id="ARBA00011988"/>
    </source>
</evidence>
<evidence type="ECO:0000256" key="15">
    <source>
        <dbReference type="HAMAP-Rule" id="MF_00521"/>
    </source>
</evidence>
<evidence type="ECO:0000256" key="8">
    <source>
        <dbReference type="ARBA" id="ARBA00022741"/>
    </source>
</evidence>
<dbReference type="OrthoDB" id="6854449at2"/>
<dbReference type="InterPro" id="IPR022826">
    <property type="entry name" value="KDO_kinase"/>
</dbReference>
<dbReference type="PROSITE" id="PS50011">
    <property type="entry name" value="PROTEIN_KINASE_DOM"/>
    <property type="match status" value="1"/>
</dbReference>
<dbReference type="Pfam" id="PF06293">
    <property type="entry name" value="Kdo"/>
    <property type="match status" value="1"/>
</dbReference>
<evidence type="ECO:0000256" key="10">
    <source>
        <dbReference type="ARBA" id="ARBA00022840"/>
    </source>
</evidence>
<dbReference type="InterPro" id="IPR011009">
    <property type="entry name" value="Kinase-like_dom_sf"/>
</dbReference>
<evidence type="ECO:0000256" key="11">
    <source>
        <dbReference type="ARBA" id="ARBA00022985"/>
    </source>
</evidence>
<dbReference type="UniPathway" id="UPA00958"/>
<keyword evidence="9 15" id="KW-0418">Kinase</keyword>
<organism evidence="17 20">
    <name type="scientific">Marinomonas gallaica</name>
    <dbReference type="NCBI Taxonomy" id="1806667"/>
    <lineage>
        <taxon>Bacteria</taxon>
        <taxon>Pseudomonadati</taxon>
        <taxon>Pseudomonadota</taxon>
        <taxon>Gammaproteobacteria</taxon>
        <taxon>Oceanospirillales</taxon>
        <taxon>Oceanospirillaceae</taxon>
        <taxon>Marinomonas</taxon>
    </lineage>
</organism>
<dbReference type="GO" id="GO:0005524">
    <property type="term" value="F:ATP binding"/>
    <property type="evidence" value="ECO:0007669"/>
    <property type="project" value="UniProtKB-UniRule"/>
</dbReference>
<evidence type="ECO:0000256" key="2">
    <source>
        <dbReference type="ARBA" id="ARBA00004713"/>
    </source>
</evidence>
<gene>
    <name evidence="15 17" type="primary">kdkA</name>
    <name evidence="17" type="ORF">MGA5115_03592</name>
    <name evidence="18" type="ORF">MGA5116_03527</name>
</gene>
<feature type="active site" evidence="15">
    <location>
        <position position="167"/>
    </location>
</feature>
<keyword evidence="10 15" id="KW-0067">ATP-binding</keyword>
<evidence type="ECO:0000313" key="20">
    <source>
        <dbReference type="Proteomes" id="UP000092871"/>
    </source>
</evidence>
<sequence length="239" mass="28051">MPSIHPTASSDIVFISPNYKGVTKDWFQPEYWQAQGKLTHTATGRGTVWFLDTPQGAAVLRQYRRGGLIAKFNKFKFLAQPMEQTRAFKELALLETLQQFDLPTPTPIAGMVRREGVFYQAWLLTKVIPKAQDLFEMLQQHTLSMDTWRQIGHTIKRFHDKNVYHSDLNCHNIMLDQDKKVWLIDFDKCAIKSNQGRWKKDNLERLHRSFEKELNKLNRFEFSTQAWQHLLDGYHNSPS</sequence>
<evidence type="ECO:0000313" key="17">
    <source>
        <dbReference type="EMBL" id="SBT19427.1"/>
    </source>
</evidence>
<evidence type="ECO:0000256" key="12">
    <source>
        <dbReference type="ARBA" id="ARBA00023136"/>
    </source>
</evidence>
<evidence type="ECO:0000256" key="14">
    <source>
        <dbReference type="ARBA" id="ARBA00034417"/>
    </source>
</evidence>
<keyword evidence="12 15" id="KW-0472">Membrane</keyword>
<dbReference type="InterPro" id="IPR000719">
    <property type="entry name" value="Prot_kinase_dom"/>
</dbReference>
<keyword evidence="7 15" id="KW-0808">Transferase</keyword>
<keyword evidence="8 15" id="KW-0547">Nucleotide-binding</keyword>
<dbReference type="Proteomes" id="UP000092840">
    <property type="component" value="Unassembled WGS sequence"/>
</dbReference>
<dbReference type="GO" id="GO:0005886">
    <property type="term" value="C:plasma membrane"/>
    <property type="evidence" value="ECO:0007669"/>
    <property type="project" value="UniProtKB-SubCell"/>
</dbReference>
<dbReference type="Proteomes" id="UP000092871">
    <property type="component" value="Unassembled WGS sequence"/>
</dbReference>
<dbReference type="HAMAP" id="MF_00521">
    <property type="entry name" value="KDO_kinase"/>
    <property type="match status" value="1"/>
</dbReference>
<name>A0A1C3JWB2_9GAMM</name>
<evidence type="ECO:0000256" key="13">
    <source>
        <dbReference type="ARBA" id="ARBA00029511"/>
    </source>
</evidence>
<dbReference type="AlphaFoldDB" id="A0A1C3JWB2"/>
<dbReference type="GO" id="GO:0009244">
    <property type="term" value="P:lipopolysaccharide core region biosynthetic process"/>
    <property type="evidence" value="ECO:0007669"/>
    <property type="project" value="UniProtKB-UniRule"/>
</dbReference>
<dbReference type="EMBL" id="FLRA01000037">
    <property type="protein sequence ID" value="SBT19427.1"/>
    <property type="molecule type" value="Genomic_DNA"/>
</dbReference>
<dbReference type="Gene3D" id="1.10.510.10">
    <property type="entry name" value="Transferase(Phosphotransferase) domain 1"/>
    <property type="match status" value="1"/>
</dbReference>
<proteinExistence type="inferred from homology"/>